<evidence type="ECO:0000313" key="2">
    <source>
        <dbReference type="EMBL" id="CAD9496730.1"/>
    </source>
</evidence>
<name>A0A7S2HQB6_9DINO</name>
<dbReference type="EMBL" id="HBGQ01075596">
    <property type="protein sequence ID" value="CAD9496730.1"/>
    <property type="molecule type" value="Transcribed_RNA"/>
</dbReference>
<reference evidence="2" key="1">
    <citation type="submission" date="2021-01" db="EMBL/GenBank/DDBJ databases">
        <authorList>
            <person name="Corre E."/>
            <person name="Pelletier E."/>
            <person name="Niang G."/>
            <person name="Scheremetjew M."/>
            <person name="Finn R."/>
            <person name="Kale V."/>
            <person name="Holt S."/>
            <person name="Cochrane G."/>
            <person name="Meng A."/>
            <person name="Brown T."/>
            <person name="Cohen L."/>
        </authorList>
    </citation>
    <scope>NUCLEOTIDE SEQUENCE</scope>
    <source>
        <strain evidence="2">CCMP2222</strain>
    </source>
</reference>
<dbReference type="AlphaFoldDB" id="A0A7S2HQB6"/>
<dbReference type="GO" id="GO:0031390">
    <property type="term" value="C:Ctf18 RFC-like complex"/>
    <property type="evidence" value="ECO:0007669"/>
    <property type="project" value="InterPro"/>
</dbReference>
<dbReference type="Pfam" id="PF09724">
    <property type="entry name" value="Dcc1"/>
    <property type="match status" value="1"/>
</dbReference>
<dbReference type="InterPro" id="IPR019128">
    <property type="entry name" value="Dcc1"/>
</dbReference>
<feature type="compositionally biased region" description="Low complexity" evidence="1">
    <location>
        <begin position="1"/>
        <end position="16"/>
    </location>
</feature>
<sequence>MLREPPAQLRQRLRLPGQPPRPKRARVGSAVGGQGRDGPALRSEELAEAFRQATGSEATTEEVLALVADSAYVDELEGTVHALDARTLPQDPMERLKRLFELQTHWQPERLAAFLAPTLGAGLKVDPWLMKFTRVVHVEVEQGKEQRMLIKKFAGI</sequence>
<organism evidence="2">
    <name type="scientific">Alexandrium andersonii</name>
    <dbReference type="NCBI Taxonomy" id="327968"/>
    <lineage>
        <taxon>Eukaryota</taxon>
        <taxon>Sar</taxon>
        <taxon>Alveolata</taxon>
        <taxon>Dinophyceae</taxon>
        <taxon>Gonyaulacales</taxon>
        <taxon>Pyrocystaceae</taxon>
        <taxon>Alexandrium</taxon>
    </lineage>
</organism>
<dbReference type="GO" id="GO:0007064">
    <property type="term" value="P:mitotic sister chromatid cohesion"/>
    <property type="evidence" value="ECO:0007669"/>
    <property type="project" value="InterPro"/>
</dbReference>
<feature type="region of interest" description="Disordered" evidence="1">
    <location>
        <begin position="1"/>
        <end position="42"/>
    </location>
</feature>
<proteinExistence type="predicted"/>
<gene>
    <name evidence="2" type="ORF">AAND1436_LOCUS36206</name>
</gene>
<protein>
    <submittedName>
        <fullName evidence="2">Uncharacterized protein</fullName>
    </submittedName>
</protein>
<accession>A0A7S2HQB6</accession>
<evidence type="ECO:0000256" key="1">
    <source>
        <dbReference type="SAM" id="MobiDB-lite"/>
    </source>
</evidence>